<dbReference type="EMBL" id="JAUSTF010000003">
    <property type="protein sequence ID" value="MDQ0180564.1"/>
    <property type="molecule type" value="Genomic_DNA"/>
</dbReference>
<reference evidence="2 4" key="1">
    <citation type="submission" date="2023-07" db="EMBL/GenBank/DDBJ databases">
        <title>Sorghum-associated microbial communities from plants grown in Nebraska, USA.</title>
        <authorList>
            <person name="Schachtman D."/>
        </authorList>
    </citation>
    <scope>NUCLEOTIDE SEQUENCE</scope>
    <source>
        <strain evidence="2">DS1006</strain>
        <strain evidence="3 4">DS1016</strain>
    </source>
</reference>
<proteinExistence type="predicted"/>
<evidence type="ECO:0000313" key="2">
    <source>
        <dbReference type="EMBL" id="MDP9906327.1"/>
    </source>
</evidence>
<name>A0AAW8DJG7_9MICC</name>
<dbReference type="Proteomes" id="UP001230951">
    <property type="component" value="Unassembled WGS sequence"/>
</dbReference>
<keyword evidence="4" id="KW-1185">Reference proteome</keyword>
<evidence type="ECO:0000256" key="1">
    <source>
        <dbReference type="SAM" id="MobiDB-lite"/>
    </source>
</evidence>
<gene>
    <name evidence="2" type="ORF">J2S90_003311</name>
    <name evidence="3" type="ORF">J2S93_001986</name>
</gene>
<organism evidence="2 5">
    <name type="scientific">Arthrobacter bambusae</name>
    <dbReference type="NCBI Taxonomy" id="1338426"/>
    <lineage>
        <taxon>Bacteria</taxon>
        <taxon>Bacillati</taxon>
        <taxon>Actinomycetota</taxon>
        <taxon>Actinomycetes</taxon>
        <taxon>Micrococcales</taxon>
        <taxon>Micrococcaceae</taxon>
        <taxon>Arthrobacter</taxon>
    </lineage>
</organism>
<evidence type="ECO:0000313" key="4">
    <source>
        <dbReference type="Proteomes" id="UP001230951"/>
    </source>
</evidence>
<dbReference type="AlphaFoldDB" id="A0AAW8DJG7"/>
<comment type="caution">
    <text evidence="2">The sequence shown here is derived from an EMBL/GenBank/DDBJ whole genome shotgun (WGS) entry which is preliminary data.</text>
</comment>
<feature type="region of interest" description="Disordered" evidence="1">
    <location>
        <begin position="67"/>
        <end position="102"/>
    </location>
</feature>
<dbReference type="Proteomes" id="UP001242995">
    <property type="component" value="Unassembled WGS sequence"/>
</dbReference>
<evidence type="ECO:0000313" key="5">
    <source>
        <dbReference type="Proteomes" id="UP001242995"/>
    </source>
</evidence>
<feature type="compositionally biased region" description="Basic and acidic residues" evidence="1">
    <location>
        <begin position="86"/>
        <end position="96"/>
    </location>
</feature>
<evidence type="ECO:0000313" key="3">
    <source>
        <dbReference type="EMBL" id="MDQ0180564.1"/>
    </source>
</evidence>
<sequence length="102" mass="11417">MAQSTFPVGDQQTDRLFRSAESSATYLDEDLAPALGNQMVGRPDFPGSQDLVSGWPARTSTAGLLRPKQTRCPLPDHGESTYIGHHRMEGFKNPDHRKYRRC</sequence>
<accession>A0AAW8DJG7</accession>
<dbReference type="EMBL" id="JAUSRG010000011">
    <property type="protein sequence ID" value="MDP9906327.1"/>
    <property type="molecule type" value="Genomic_DNA"/>
</dbReference>
<protein>
    <submittedName>
        <fullName evidence="2">Uncharacterized protein</fullName>
    </submittedName>
</protein>